<keyword evidence="3" id="KW-1185">Reference proteome</keyword>
<dbReference type="AlphaFoldDB" id="A0A084TJE9"/>
<keyword evidence="1" id="KW-0472">Membrane</keyword>
<keyword evidence="1" id="KW-1133">Transmembrane helix</keyword>
<feature type="transmembrane region" description="Helical" evidence="1">
    <location>
        <begin position="51"/>
        <end position="69"/>
    </location>
</feature>
<evidence type="ECO:0000256" key="1">
    <source>
        <dbReference type="SAM" id="Phobius"/>
    </source>
</evidence>
<dbReference type="Proteomes" id="UP000028521">
    <property type="component" value="Unassembled WGS sequence"/>
</dbReference>
<dbReference type="STRING" id="1197477.IA57_10325"/>
<keyword evidence="1" id="KW-0812">Transmembrane</keyword>
<feature type="transmembrane region" description="Helical" evidence="1">
    <location>
        <begin position="75"/>
        <end position="94"/>
    </location>
</feature>
<evidence type="ECO:0000313" key="2">
    <source>
        <dbReference type="EMBL" id="KFB00835.1"/>
    </source>
</evidence>
<sequence>MELYNKLYTDFRQNYTMNIALTIILQSCIGSIAAMYILMNSTQESFQIVQLSLCVIVSMLYNATIFAQLKTKTVFNALILSLVVNVALIIVNVAQLM</sequence>
<reference evidence="3" key="2">
    <citation type="submission" date="2014-07" db="EMBL/GenBank/DDBJ databases">
        <title>Genome sequence of Mangrovimonas yunxiaonensis.</title>
        <authorList>
            <person name="Li Y."/>
            <person name="Zheng T."/>
        </authorList>
    </citation>
    <scope>NUCLEOTIDE SEQUENCE [LARGE SCALE GENOMIC DNA]</scope>
    <source>
        <strain evidence="3">LY01</strain>
    </source>
</reference>
<feature type="transmembrane region" description="Helical" evidence="1">
    <location>
        <begin position="15"/>
        <end position="39"/>
    </location>
</feature>
<dbReference type="EMBL" id="JPFK01000007">
    <property type="protein sequence ID" value="KFB00835.1"/>
    <property type="molecule type" value="Genomic_DNA"/>
</dbReference>
<proteinExistence type="predicted"/>
<reference evidence="2 3" key="1">
    <citation type="journal article" date="2014" name="Genome Announc.">
        <title>Draft Genome Sequence of the Algicidal Bacterium Mangrovimonas yunxiaonensis Strain LY01.</title>
        <authorList>
            <person name="Li Y."/>
            <person name="Zhu H."/>
            <person name="Li C."/>
            <person name="Zhang H."/>
            <person name="Chen Z."/>
            <person name="Zheng W."/>
            <person name="Xu H."/>
            <person name="Zheng T."/>
        </authorList>
    </citation>
    <scope>NUCLEOTIDE SEQUENCE [LARGE SCALE GENOMIC DNA]</scope>
    <source>
        <strain evidence="2 3">LY01</strain>
    </source>
</reference>
<organism evidence="2 3">
    <name type="scientific">Mangrovimonas yunxiaonensis</name>
    <dbReference type="NCBI Taxonomy" id="1197477"/>
    <lineage>
        <taxon>Bacteria</taxon>
        <taxon>Pseudomonadati</taxon>
        <taxon>Bacteroidota</taxon>
        <taxon>Flavobacteriia</taxon>
        <taxon>Flavobacteriales</taxon>
        <taxon>Flavobacteriaceae</taxon>
        <taxon>Mangrovimonas</taxon>
    </lineage>
</organism>
<name>A0A084TJE9_9FLAO</name>
<dbReference type="RefSeq" id="WP_036122723.1">
    <property type="nucleotide sequence ID" value="NZ_BMET01000004.1"/>
</dbReference>
<protein>
    <submittedName>
        <fullName evidence="2">Membrane protein</fullName>
    </submittedName>
</protein>
<comment type="caution">
    <text evidence="2">The sequence shown here is derived from an EMBL/GenBank/DDBJ whole genome shotgun (WGS) entry which is preliminary data.</text>
</comment>
<dbReference type="eggNOG" id="ENOG50331UG">
    <property type="taxonomic scope" value="Bacteria"/>
</dbReference>
<dbReference type="OrthoDB" id="1467832at2"/>
<evidence type="ECO:0000313" key="3">
    <source>
        <dbReference type="Proteomes" id="UP000028521"/>
    </source>
</evidence>
<accession>A0A084TJE9</accession>
<dbReference type="PROSITE" id="PS51257">
    <property type="entry name" value="PROKAR_LIPOPROTEIN"/>
    <property type="match status" value="1"/>
</dbReference>
<gene>
    <name evidence="2" type="ORF">IA57_10325</name>
</gene>